<evidence type="ECO:0000256" key="3">
    <source>
        <dbReference type="ARBA" id="ARBA00023273"/>
    </source>
</evidence>
<evidence type="ECO:0000313" key="7">
    <source>
        <dbReference type="Proteomes" id="UP000694904"/>
    </source>
</evidence>
<dbReference type="RefSeq" id="XP_017868273.1">
    <property type="nucleotide sequence ID" value="XM_018012784.1"/>
</dbReference>
<reference evidence="7" key="2">
    <citation type="journal article" date="2016" name="G3 (Bethesda)">
        <title>Genome Evolution in Three Species of Cactophilic Drosophila.</title>
        <authorList>
            <person name="Sanchez-Flores A."/>
            <person name="Penazola F."/>
            <person name="Carpinteyro-Ponce J."/>
            <person name="Nazario-Yepiz N."/>
            <person name="Abreu-Goodger C."/>
            <person name="Machado C.A."/>
            <person name="Markow T.A."/>
        </authorList>
    </citation>
    <scope>NUCLEOTIDE SEQUENCE [LARGE SCALE GENOMIC DNA]</scope>
</reference>
<comment type="subcellular location">
    <subcellularLocation>
        <location evidence="1">Cell projection</location>
        <location evidence="1">Cilium</location>
    </subcellularLocation>
</comment>
<protein>
    <submittedName>
        <fullName evidence="8">Golgin subfamily A member 3-like</fullName>
    </submittedName>
</protein>
<feature type="region of interest" description="Disordered" evidence="5">
    <location>
        <begin position="1"/>
        <end position="21"/>
    </location>
</feature>
<dbReference type="InterPro" id="IPR051885">
    <property type="entry name" value="CC_CF"/>
</dbReference>
<feature type="compositionally biased region" description="Acidic residues" evidence="5">
    <location>
        <begin position="49"/>
        <end position="61"/>
    </location>
</feature>
<feature type="domain" description="CCDC113/CCDC96 coiled-coil" evidence="6">
    <location>
        <begin position="418"/>
        <end position="593"/>
    </location>
</feature>
<dbReference type="PANTHER" id="PTHR15654:SF1">
    <property type="entry name" value="COILED-COIL DOMAIN-CONTAINING PROTEIN 96"/>
    <property type="match status" value="1"/>
</dbReference>
<feature type="compositionally biased region" description="Polar residues" evidence="5">
    <location>
        <begin position="1"/>
        <end position="12"/>
    </location>
</feature>
<evidence type="ECO:0000256" key="1">
    <source>
        <dbReference type="ARBA" id="ARBA00004138"/>
    </source>
</evidence>
<evidence type="ECO:0000313" key="8">
    <source>
        <dbReference type="RefSeq" id="XP_017868273.1"/>
    </source>
</evidence>
<evidence type="ECO:0000256" key="2">
    <source>
        <dbReference type="ARBA" id="ARBA00023054"/>
    </source>
</evidence>
<evidence type="ECO:0000256" key="4">
    <source>
        <dbReference type="SAM" id="Coils"/>
    </source>
</evidence>
<reference evidence="8" key="3">
    <citation type="submission" date="2025-08" db="UniProtKB">
        <authorList>
            <consortium name="RefSeq"/>
        </authorList>
    </citation>
    <scope>IDENTIFICATION</scope>
    <source>
        <tissue evidence="8">Whole organism</tissue>
    </source>
</reference>
<feature type="coiled-coil region" evidence="4">
    <location>
        <begin position="571"/>
        <end position="598"/>
    </location>
</feature>
<feature type="compositionally biased region" description="Low complexity" evidence="5">
    <location>
        <begin position="166"/>
        <end position="176"/>
    </location>
</feature>
<feature type="region of interest" description="Disordered" evidence="5">
    <location>
        <begin position="42"/>
        <end position="90"/>
    </location>
</feature>
<name>A0ABM1PM37_DROAR</name>
<dbReference type="InterPro" id="IPR025254">
    <property type="entry name" value="CCDC113/CCDC96_CC"/>
</dbReference>
<reference evidence="7" key="1">
    <citation type="journal article" date="1997" name="Nucleic Acids Res.">
        <title>tRNAscan-SE: a program for improved detection of transfer RNA genes in genomic sequence.</title>
        <authorList>
            <person name="Lowe T.M."/>
            <person name="Eddy S.R."/>
        </authorList>
    </citation>
    <scope>NUCLEOTIDE SEQUENCE [LARGE SCALE GENOMIC DNA]</scope>
</reference>
<evidence type="ECO:0000256" key="5">
    <source>
        <dbReference type="SAM" id="MobiDB-lite"/>
    </source>
</evidence>
<gene>
    <name evidence="8" type="primary">LOC108617112</name>
</gene>
<accession>A0ABM1PM37</accession>
<organism evidence="7 8">
    <name type="scientific">Drosophila arizonae</name>
    <name type="common">Fruit fly</name>
    <dbReference type="NCBI Taxonomy" id="7263"/>
    <lineage>
        <taxon>Eukaryota</taxon>
        <taxon>Metazoa</taxon>
        <taxon>Ecdysozoa</taxon>
        <taxon>Arthropoda</taxon>
        <taxon>Hexapoda</taxon>
        <taxon>Insecta</taxon>
        <taxon>Pterygota</taxon>
        <taxon>Neoptera</taxon>
        <taxon>Endopterygota</taxon>
        <taxon>Diptera</taxon>
        <taxon>Brachycera</taxon>
        <taxon>Muscomorpha</taxon>
        <taxon>Ephydroidea</taxon>
        <taxon>Drosophilidae</taxon>
        <taxon>Drosophila</taxon>
    </lineage>
</organism>
<proteinExistence type="predicted"/>
<feature type="region of interest" description="Disordered" evidence="5">
    <location>
        <begin position="138"/>
        <end position="184"/>
    </location>
</feature>
<keyword evidence="7" id="KW-1185">Reference proteome</keyword>
<dbReference type="GeneID" id="108617112"/>
<feature type="compositionally biased region" description="Polar residues" evidence="5">
    <location>
        <begin position="147"/>
        <end position="156"/>
    </location>
</feature>
<dbReference type="PANTHER" id="PTHR15654">
    <property type="entry name" value="COILED-COIL DOMAIN-CONTAINING PROTEIN 113-RELATED"/>
    <property type="match status" value="1"/>
</dbReference>
<keyword evidence="2 4" id="KW-0175">Coiled coil</keyword>
<feature type="compositionally biased region" description="Basic and acidic residues" evidence="5">
    <location>
        <begin position="78"/>
        <end position="90"/>
    </location>
</feature>
<dbReference type="Pfam" id="PF13870">
    <property type="entry name" value="CCDC113_CCDC96_CC"/>
    <property type="match status" value="1"/>
</dbReference>
<keyword evidence="3" id="KW-0966">Cell projection</keyword>
<sequence length="600" mass="69248">MATAANLSPRASSSDEDTAKPQLKYIGVDFDETEKHVEVTPPMTSYYFIDDEDSSDDLDDESSLHESLQPLWQSNSAKESDSNSEEKASLDIDHIMGYDKIDDYAKIEAPELVQEDTIEQKVKFLANLTVPSLSDISEEHELDNTKSKVISDTQGKFVNPIDEKSNSTSSEKSNSEGAEYKTITPESTKTDSIYLISTSSADDMTINSDGLDSLDFKIFQPPVRKETNLTFEKSLVHGFRTNSLIAPEPTYKEEWMELAKGFLTELINQVVNKVETEIANDLASDKFDKKKLMDELLLEFNNCLVEREFNHFLNGKMYEYFKRGQNTRTLSSLPPREHRREYLRYIAALNLLDHRLKVAAETKKRTAFLMSSVSMDLSYILNIVMGTEEHFEDLVTKTLTTNRSDYLKHVVERELRYMSQKRYEISDTRLFLITRKHTLGRMADKIKKLETINEDICMDDFITIQNQVVALTKKMEERNSDIKRMSQMHYSELHQLQHNREKAKILRSKFKIYESLLLDKQMEEDSLRGTLCAVKLERNKIRKDYSDLSYRGGLMAMPALMYDFDETVNKIKIKKASIDELKESIKKISQRVAEFEARCA</sequence>
<evidence type="ECO:0000259" key="6">
    <source>
        <dbReference type="Pfam" id="PF13870"/>
    </source>
</evidence>
<dbReference type="Proteomes" id="UP000694904">
    <property type="component" value="Chromosome 5"/>
</dbReference>